<accession>A0AAW0TYE5</accession>
<dbReference type="InterPro" id="IPR001878">
    <property type="entry name" value="Znf_CCHC"/>
</dbReference>
<gene>
    <name evidence="4" type="ORF">O3P69_017707</name>
</gene>
<dbReference type="GO" id="GO:0003676">
    <property type="term" value="F:nucleic acid binding"/>
    <property type="evidence" value="ECO:0007669"/>
    <property type="project" value="InterPro"/>
</dbReference>
<dbReference type="EMBL" id="JARAKH010000023">
    <property type="protein sequence ID" value="KAK8392304.1"/>
    <property type="molecule type" value="Genomic_DNA"/>
</dbReference>
<protein>
    <recommendedName>
        <fullName evidence="3">CCHC-type domain-containing protein</fullName>
    </recommendedName>
</protein>
<organism evidence="4 5">
    <name type="scientific">Scylla paramamosain</name>
    <name type="common">Mud crab</name>
    <dbReference type="NCBI Taxonomy" id="85552"/>
    <lineage>
        <taxon>Eukaryota</taxon>
        <taxon>Metazoa</taxon>
        <taxon>Ecdysozoa</taxon>
        <taxon>Arthropoda</taxon>
        <taxon>Crustacea</taxon>
        <taxon>Multicrustacea</taxon>
        <taxon>Malacostraca</taxon>
        <taxon>Eumalacostraca</taxon>
        <taxon>Eucarida</taxon>
        <taxon>Decapoda</taxon>
        <taxon>Pleocyemata</taxon>
        <taxon>Brachyura</taxon>
        <taxon>Eubrachyura</taxon>
        <taxon>Portunoidea</taxon>
        <taxon>Portunidae</taxon>
        <taxon>Portuninae</taxon>
        <taxon>Scylla</taxon>
    </lineage>
</organism>
<keyword evidence="1" id="KW-0479">Metal-binding</keyword>
<feature type="region of interest" description="Disordered" evidence="2">
    <location>
        <begin position="97"/>
        <end position="123"/>
    </location>
</feature>
<evidence type="ECO:0000313" key="5">
    <source>
        <dbReference type="Proteomes" id="UP001487740"/>
    </source>
</evidence>
<evidence type="ECO:0000259" key="3">
    <source>
        <dbReference type="PROSITE" id="PS50158"/>
    </source>
</evidence>
<proteinExistence type="predicted"/>
<keyword evidence="5" id="KW-1185">Reference proteome</keyword>
<dbReference type="InterPro" id="IPR036875">
    <property type="entry name" value="Znf_CCHC_sf"/>
</dbReference>
<evidence type="ECO:0000256" key="1">
    <source>
        <dbReference type="PROSITE-ProRule" id="PRU00047"/>
    </source>
</evidence>
<dbReference type="AlphaFoldDB" id="A0AAW0TYE5"/>
<name>A0AAW0TYE5_SCYPA</name>
<evidence type="ECO:0000313" key="4">
    <source>
        <dbReference type="EMBL" id="KAK8392304.1"/>
    </source>
</evidence>
<evidence type="ECO:0000256" key="2">
    <source>
        <dbReference type="SAM" id="MobiDB-lite"/>
    </source>
</evidence>
<dbReference type="Proteomes" id="UP001487740">
    <property type="component" value="Unassembled WGS sequence"/>
</dbReference>
<keyword evidence="1" id="KW-0863">Zinc-finger</keyword>
<keyword evidence="1" id="KW-0862">Zinc</keyword>
<comment type="caution">
    <text evidence="4">The sequence shown here is derived from an EMBL/GenBank/DDBJ whole genome shotgun (WGS) entry which is preliminary data.</text>
</comment>
<sequence>MRLLSGLGVLAANRPTLPAYKDEEDIAVYLVWFERVAKLLELKEDSYAGGCLLTGKATELYTSLLFSVIERRTTSLSEAIQLADNWATAHNAYLRASSSQHRKPPQRADASQKPQVPPTGRKAPTSVKCYNCGEQGYIRPNCTKKPRSFKDLASSSGAFKIKVADYLGRTDEFPLVQCFLRCPYYSGWVNAARHRSNSLPYWLITFLKP</sequence>
<dbReference type="PROSITE" id="PS50158">
    <property type="entry name" value="ZF_CCHC"/>
    <property type="match status" value="1"/>
</dbReference>
<reference evidence="4 5" key="1">
    <citation type="submission" date="2023-03" db="EMBL/GenBank/DDBJ databases">
        <title>High-quality genome of Scylla paramamosain provides insights in environmental adaptation.</title>
        <authorList>
            <person name="Zhang L."/>
        </authorList>
    </citation>
    <scope>NUCLEOTIDE SEQUENCE [LARGE SCALE GENOMIC DNA]</scope>
    <source>
        <strain evidence="4">LZ_2023a</strain>
        <tissue evidence="4">Muscle</tissue>
    </source>
</reference>
<dbReference type="GO" id="GO:0008270">
    <property type="term" value="F:zinc ion binding"/>
    <property type="evidence" value="ECO:0007669"/>
    <property type="project" value="UniProtKB-KW"/>
</dbReference>
<feature type="domain" description="CCHC-type" evidence="3">
    <location>
        <begin position="128"/>
        <end position="144"/>
    </location>
</feature>
<dbReference type="Gene3D" id="4.10.60.10">
    <property type="entry name" value="Zinc finger, CCHC-type"/>
    <property type="match status" value="1"/>
</dbReference>
<dbReference type="SUPFAM" id="SSF57756">
    <property type="entry name" value="Retrovirus zinc finger-like domains"/>
    <property type="match status" value="1"/>
</dbReference>